<dbReference type="InterPro" id="IPR014265">
    <property type="entry name" value="XrtA/PrsK"/>
</dbReference>
<evidence type="ECO:0000256" key="3">
    <source>
        <dbReference type="ARBA" id="ARBA00022679"/>
    </source>
</evidence>
<evidence type="ECO:0000313" key="9">
    <source>
        <dbReference type="EMBL" id="NIK86715.1"/>
    </source>
</evidence>
<keyword evidence="10" id="KW-1185">Reference proteome</keyword>
<name>A0A846MU09_9PROT</name>
<dbReference type="SUPFAM" id="SSF55874">
    <property type="entry name" value="ATPase domain of HSP90 chaperone/DNA topoisomerase II/histidine kinase"/>
    <property type="match status" value="1"/>
</dbReference>
<evidence type="ECO:0000256" key="7">
    <source>
        <dbReference type="SAM" id="Phobius"/>
    </source>
</evidence>
<comment type="catalytic activity">
    <reaction evidence="1">
        <text>ATP + protein L-histidine = ADP + protein N-phospho-L-histidine.</text>
        <dbReference type="EC" id="2.7.13.3"/>
    </reaction>
</comment>
<dbReference type="InterPro" id="IPR005467">
    <property type="entry name" value="His_kinase_dom"/>
</dbReference>
<reference evidence="9 10" key="1">
    <citation type="submission" date="2020-03" db="EMBL/GenBank/DDBJ databases">
        <title>Genomic Encyclopedia of Type Strains, Phase IV (KMG-IV): sequencing the most valuable type-strain genomes for metagenomic binning, comparative biology and taxonomic classification.</title>
        <authorList>
            <person name="Goeker M."/>
        </authorList>
    </citation>
    <scope>NUCLEOTIDE SEQUENCE [LARGE SCALE GENOMIC DNA]</scope>
    <source>
        <strain evidence="9 10">DSM 19867</strain>
    </source>
</reference>
<dbReference type="GO" id="GO:0004673">
    <property type="term" value="F:protein histidine kinase activity"/>
    <property type="evidence" value="ECO:0007669"/>
    <property type="project" value="UniProtKB-EC"/>
</dbReference>
<dbReference type="PROSITE" id="PS50109">
    <property type="entry name" value="HIS_KIN"/>
    <property type="match status" value="1"/>
</dbReference>
<dbReference type="InterPro" id="IPR050980">
    <property type="entry name" value="2C_sensor_his_kinase"/>
</dbReference>
<keyword evidence="3" id="KW-0808">Transferase</keyword>
<dbReference type="PRINTS" id="PR00344">
    <property type="entry name" value="BCTRLSENSOR"/>
</dbReference>
<proteinExistence type="predicted"/>
<accession>A0A846MU09</accession>
<feature type="transmembrane region" description="Helical" evidence="7">
    <location>
        <begin position="253"/>
        <end position="274"/>
    </location>
</feature>
<feature type="transmembrane region" description="Helical" evidence="7">
    <location>
        <begin position="154"/>
        <end position="173"/>
    </location>
</feature>
<dbReference type="InterPro" id="IPR003594">
    <property type="entry name" value="HATPase_dom"/>
</dbReference>
<dbReference type="RefSeq" id="WP_167079687.1">
    <property type="nucleotide sequence ID" value="NZ_BAAADC010000001.1"/>
</dbReference>
<keyword evidence="7" id="KW-1133">Transmembrane helix</keyword>
<feature type="transmembrane region" description="Helical" evidence="7">
    <location>
        <begin position="223"/>
        <end position="247"/>
    </location>
</feature>
<feature type="transmembrane region" description="Helical" evidence="7">
    <location>
        <begin position="125"/>
        <end position="142"/>
    </location>
</feature>
<dbReference type="InterPro" id="IPR036890">
    <property type="entry name" value="HATPase_C_sf"/>
</dbReference>
<dbReference type="NCBIfam" id="TIGR02916">
    <property type="entry name" value="PEP_his_kin"/>
    <property type="match status" value="1"/>
</dbReference>
<evidence type="ECO:0000256" key="6">
    <source>
        <dbReference type="ARBA" id="ARBA00022840"/>
    </source>
</evidence>
<keyword evidence="5 9" id="KW-0418">Kinase</keyword>
<keyword evidence="4" id="KW-0547">Nucleotide-binding</keyword>
<keyword evidence="7" id="KW-0812">Transmembrane</keyword>
<evidence type="ECO:0000256" key="1">
    <source>
        <dbReference type="ARBA" id="ARBA00000085"/>
    </source>
</evidence>
<evidence type="ECO:0000256" key="4">
    <source>
        <dbReference type="ARBA" id="ARBA00022741"/>
    </source>
</evidence>
<feature type="transmembrane region" description="Helical" evidence="7">
    <location>
        <begin position="95"/>
        <end position="113"/>
    </location>
</feature>
<sequence>MGQGLSLFAGFLTGLGFAGFSVALPVWGKRTWPNAFLSIAAAATSLWAITILLVGADIANPAIARTAASLREGCWIALTIALLRQDAPQHSLWRRLAVCAALLVGFDIFLTVRDGTIDTGLGLRLSPPLTHFAVAVMGLILTENLYRNASRSRLWSVKLLIAGLASLYGYHIVREIPPLLGGEMIVPFALAEPLLYLVCLPLFVVTAVRSQSLRLKVHSSRRVVFHSATLIVAGIILQGTAAAALYVRHFGGTPATVLAIVLGFSSLVALIVALSAETVRSQIRTFINENFYSYKYDYRQEWMKFNQSLTRYEDRGGPERALFALSDLLDSPGGAIFVRRQGWKQFARLAYSTFGENLGPIQESDPLLATMTDPGCAFIEASTQSVWLTRFPEAWLVVPLFHQNTLIAFCLLGKPRAAKRLDWEDRSLVGLIASQLAAALVHEQTALALADSQQLAEFNNRVSFALHDLKNTAGQLNLLVQNAEKFGDDAAFRSDMMDTIRHAGDNLQKLIGKLRDGDTPRPAKTKSSVILNEVLSRCARKRPGVVVAEESPQALALSQPSTFESALDHVIANATEASPEPGSVSLSLVSREGRLCVCVRDQGPGMSEEFLARELFRPLRTTKKKGLGIGAYQARALMRELGGDIEVESIVGQGTSVWLILPQAQDAETLS</sequence>
<dbReference type="Pfam" id="PF02518">
    <property type="entry name" value="HATPase_c"/>
    <property type="match status" value="1"/>
</dbReference>
<dbReference type="PANTHER" id="PTHR44936">
    <property type="entry name" value="SENSOR PROTEIN CREC"/>
    <property type="match status" value="1"/>
</dbReference>
<evidence type="ECO:0000259" key="8">
    <source>
        <dbReference type="PROSITE" id="PS50109"/>
    </source>
</evidence>
<keyword evidence="7" id="KW-0472">Membrane</keyword>
<dbReference type="Proteomes" id="UP000570514">
    <property type="component" value="Unassembled WGS sequence"/>
</dbReference>
<keyword evidence="6" id="KW-0067">ATP-binding</keyword>
<feature type="domain" description="Histidine kinase" evidence="8">
    <location>
        <begin position="464"/>
        <end position="665"/>
    </location>
</feature>
<feature type="transmembrane region" description="Helical" evidence="7">
    <location>
        <begin position="6"/>
        <end position="28"/>
    </location>
</feature>
<dbReference type="PANTHER" id="PTHR44936:SF10">
    <property type="entry name" value="SENSOR PROTEIN RSTB"/>
    <property type="match status" value="1"/>
</dbReference>
<dbReference type="SUPFAM" id="SSF55781">
    <property type="entry name" value="GAF domain-like"/>
    <property type="match status" value="1"/>
</dbReference>
<evidence type="ECO:0000313" key="10">
    <source>
        <dbReference type="Proteomes" id="UP000570514"/>
    </source>
</evidence>
<evidence type="ECO:0000256" key="5">
    <source>
        <dbReference type="ARBA" id="ARBA00022777"/>
    </source>
</evidence>
<feature type="transmembrane region" description="Helical" evidence="7">
    <location>
        <begin position="35"/>
        <end position="56"/>
    </location>
</feature>
<dbReference type="AlphaFoldDB" id="A0A846MU09"/>
<comment type="caution">
    <text evidence="9">The sequence shown here is derived from an EMBL/GenBank/DDBJ whole genome shotgun (WGS) entry which is preliminary data.</text>
</comment>
<organism evidence="9 10">
    <name type="scientific">Rhizomicrobium palustre</name>
    <dbReference type="NCBI Taxonomy" id="189966"/>
    <lineage>
        <taxon>Bacteria</taxon>
        <taxon>Pseudomonadati</taxon>
        <taxon>Pseudomonadota</taxon>
        <taxon>Alphaproteobacteria</taxon>
        <taxon>Micropepsales</taxon>
        <taxon>Micropepsaceae</taxon>
        <taxon>Rhizomicrobium</taxon>
    </lineage>
</organism>
<dbReference type="SMART" id="SM00387">
    <property type="entry name" value="HATPase_c"/>
    <property type="match status" value="1"/>
</dbReference>
<protein>
    <recommendedName>
        <fullName evidence="2">histidine kinase</fullName>
        <ecNumber evidence="2">2.7.13.3</ecNumber>
    </recommendedName>
</protein>
<feature type="transmembrane region" description="Helical" evidence="7">
    <location>
        <begin position="193"/>
        <end position="211"/>
    </location>
</feature>
<dbReference type="EMBL" id="JAASRM010000001">
    <property type="protein sequence ID" value="NIK86715.1"/>
    <property type="molecule type" value="Genomic_DNA"/>
</dbReference>
<dbReference type="EC" id="2.7.13.3" evidence="2"/>
<dbReference type="InterPro" id="IPR004358">
    <property type="entry name" value="Sig_transdc_His_kin-like_C"/>
</dbReference>
<dbReference type="Gene3D" id="3.30.565.10">
    <property type="entry name" value="Histidine kinase-like ATPase, C-terminal domain"/>
    <property type="match status" value="1"/>
</dbReference>
<dbReference type="GO" id="GO:0005524">
    <property type="term" value="F:ATP binding"/>
    <property type="evidence" value="ECO:0007669"/>
    <property type="project" value="UniProtKB-KW"/>
</dbReference>
<evidence type="ECO:0000256" key="2">
    <source>
        <dbReference type="ARBA" id="ARBA00012438"/>
    </source>
</evidence>
<gene>
    <name evidence="9" type="ORF">FHS83_000033</name>
</gene>